<reference evidence="2" key="1">
    <citation type="journal article" date="2020" name="Stud. Mycol.">
        <title>101 Dothideomycetes genomes: a test case for predicting lifestyles and emergence of pathogens.</title>
        <authorList>
            <person name="Haridas S."/>
            <person name="Albert R."/>
            <person name="Binder M."/>
            <person name="Bloem J."/>
            <person name="Labutti K."/>
            <person name="Salamov A."/>
            <person name="Andreopoulos B."/>
            <person name="Baker S."/>
            <person name="Barry K."/>
            <person name="Bills G."/>
            <person name="Bluhm B."/>
            <person name="Cannon C."/>
            <person name="Castanera R."/>
            <person name="Culley D."/>
            <person name="Daum C."/>
            <person name="Ezra D."/>
            <person name="Gonzalez J."/>
            <person name="Henrissat B."/>
            <person name="Kuo A."/>
            <person name="Liang C."/>
            <person name="Lipzen A."/>
            <person name="Lutzoni F."/>
            <person name="Magnuson J."/>
            <person name="Mondo S."/>
            <person name="Nolan M."/>
            <person name="Ohm R."/>
            <person name="Pangilinan J."/>
            <person name="Park H.-J."/>
            <person name="Ramirez L."/>
            <person name="Alfaro M."/>
            <person name="Sun H."/>
            <person name="Tritt A."/>
            <person name="Yoshinaga Y."/>
            <person name="Zwiers L.-H."/>
            <person name="Turgeon B."/>
            <person name="Goodwin S."/>
            <person name="Spatafora J."/>
            <person name="Crous P."/>
            <person name="Grigoriev I."/>
        </authorList>
    </citation>
    <scope>NUCLEOTIDE SEQUENCE</scope>
    <source>
        <strain evidence="2">CBS 473.64</strain>
    </source>
</reference>
<sequence>MCIHASYAIKQAKNAADKVAIAVSLSFIQPDGLGGISIHAHATQRRTHSSSYMPFLLLPLLSYMIVQQIIVISPQRLLVLRKLHTYFDTTYLAPRTRSRIDFPSERCTRCTANDAAGARTEARRKYPNDPWP</sequence>
<keyword evidence="1" id="KW-0812">Transmembrane</keyword>
<dbReference type="Proteomes" id="UP000799753">
    <property type="component" value="Unassembled WGS sequence"/>
</dbReference>
<keyword evidence="1" id="KW-1133">Transmembrane helix</keyword>
<evidence type="ECO:0000256" key="1">
    <source>
        <dbReference type="SAM" id="Phobius"/>
    </source>
</evidence>
<feature type="transmembrane region" description="Helical" evidence="1">
    <location>
        <begin position="52"/>
        <end position="72"/>
    </location>
</feature>
<organism evidence="2 3">
    <name type="scientific">Massarina eburnea CBS 473.64</name>
    <dbReference type="NCBI Taxonomy" id="1395130"/>
    <lineage>
        <taxon>Eukaryota</taxon>
        <taxon>Fungi</taxon>
        <taxon>Dikarya</taxon>
        <taxon>Ascomycota</taxon>
        <taxon>Pezizomycotina</taxon>
        <taxon>Dothideomycetes</taxon>
        <taxon>Pleosporomycetidae</taxon>
        <taxon>Pleosporales</taxon>
        <taxon>Massarineae</taxon>
        <taxon>Massarinaceae</taxon>
        <taxon>Massarina</taxon>
    </lineage>
</organism>
<accession>A0A6A6RF92</accession>
<evidence type="ECO:0000313" key="2">
    <source>
        <dbReference type="EMBL" id="KAF2634099.1"/>
    </source>
</evidence>
<name>A0A6A6RF92_9PLEO</name>
<protein>
    <submittedName>
        <fullName evidence="2">Uncharacterized protein</fullName>
    </submittedName>
</protein>
<gene>
    <name evidence="2" type="ORF">P280DRAFT_335141</name>
</gene>
<dbReference type="AlphaFoldDB" id="A0A6A6RF92"/>
<keyword evidence="1" id="KW-0472">Membrane</keyword>
<keyword evidence="3" id="KW-1185">Reference proteome</keyword>
<evidence type="ECO:0000313" key="3">
    <source>
        <dbReference type="Proteomes" id="UP000799753"/>
    </source>
</evidence>
<dbReference type="EMBL" id="MU006868">
    <property type="protein sequence ID" value="KAF2634099.1"/>
    <property type="molecule type" value="Genomic_DNA"/>
</dbReference>
<proteinExistence type="predicted"/>